<evidence type="ECO:0000313" key="2">
    <source>
        <dbReference type="EMBL" id="PPK92286.1"/>
    </source>
</evidence>
<dbReference type="Proteomes" id="UP000239485">
    <property type="component" value="Unassembled WGS sequence"/>
</dbReference>
<evidence type="ECO:0000313" key="3">
    <source>
        <dbReference type="Proteomes" id="UP000239485"/>
    </source>
</evidence>
<keyword evidence="3" id="KW-1185">Reference proteome</keyword>
<feature type="compositionally biased region" description="Polar residues" evidence="1">
    <location>
        <begin position="44"/>
        <end position="56"/>
    </location>
</feature>
<dbReference type="OrthoDB" id="3379498at2"/>
<comment type="caution">
    <text evidence="2">The sequence shown here is derived from an EMBL/GenBank/DDBJ whole genome shotgun (WGS) entry which is preliminary data.</text>
</comment>
<organism evidence="2 3">
    <name type="scientific">Kineococcus xinjiangensis</name>
    <dbReference type="NCBI Taxonomy" id="512762"/>
    <lineage>
        <taxon>Bacteria</taxon>
        <taxon>Bacillati</taxon>
        <taxon>Actinomycetota</taxon>
        <taxon>Actinomycetes</taxon>
        <taxon>Kineosporiales</taxon>
        <taxon>Kineosporiaceae</taxon>
        <taxon>Kineococcus</taxon>
    </lineage>
</organism>
<proteinExistence type="predicted"/>
<protein>
    <submittedName>
        <fullName evidence="2">Uncharacterized protein</fullName>
    </submittedName>
</protein>
<accession>A0A2S6IDM3</accession>
<reference evidence="2 3" key="1">
    <citation type="submission" date="2018-02" db="EMBL/GenBank/DDBJ databases">
        <title>Genomic Encyclopedia of Archaeal and Bacterial Type Strains, Phase II (KMG-II): from individual species to whole genera.</title>
        <authorList>
            <person name="Goeker M."/>
        </authorList>
    </citation>
    <scope>NUCLEOTIDE SEQUENCE [LARGE SCALE GENOMIC DNA]</scope>
    <source>
        <strain evidence="2 3">DSM 22857</strain>
    </source>
</reference>
<name>A0A2S6IDM3_9ACTN</name>
<dbReference type="EMBL" id="PTJD01000015">
    <property type="protein sequence ID" value="PPK92286.1"/>
    <property type="molecule type" value="Genomic_DNA"/>
</dbReference>
<dbReference type="AlphaFoldDB" id="A0A2S6IDM3"/>
<sequence>MRRPGVLAAGVALTVAVLGGAAVAVAGLPGTGGGRGAAVADGSTAPSGSASRTDGGTSPAAGTVAAEPVTPLVRELSVASGHDVADRDVLVSAQVDGDRVVLLAREAREDEAAYGGRAAQLWLSRQGAPFERLSDYLSYDLSCMEGDAVCERLRPTGLGLAAVWQDGDRSTLLVALPEGRTAQVRTAEGAPVALTAAERGSVGTVRTDLPWDLAVDVTQAGDTYRLPLPVGGVVTGIAGG</sequence>
<evidence type="ECO:0000256" key="1">
    <source>
        <dbReference type="SAM" id="MobiDB-lite"/>
    </source>
</evidence>
<feature type="region of interest" description="Disordered" evidence="1">
    <location>
        <begin position="34"/>
        <end position="64"/>
    </location>
</feature>
<dbReference type="RefSeq" id="WP_146099620.1">
    <property type="nucleotide sequence ID" value="NZ_PTJD01000015.1"/>
</dbReference>
<gene>
    <name evidence="2" type="ORF">CLV92_11532</name>
</gene>